<evidence type="ECO:0000313" key="11">
    <source>
        <dbReference type="EMBL" id="KPL73683.1"/>
    </source>
</evidence>
<dbReference type="NCBIfam" id="TIGR00447">
    <property type="entry name" value="pth"/>
    <property type="match status" value="1"/>
</dbReference>
<dbReference type="STRING" id="360411.AC812_14680"/>
<evidence type="ECO:0000256" key="5">
    <source>
        <dbReference type="ARBA" id="ARBA00038063"/>
    </source>
</evidence>
<dbReference type="FunFam" id="3.40.50.1470:FF:000001">
    <property type="entry name" value="Peptidyl-tRNA hydrolase"/>
    <property type="match status" value="1"/>
</dbReference>
<feature type="active site" description="Proton acceptor" evidence="8">
    <location>
        <position position="25"/>
    </location>
</feature>
<evidence type="ECO:0000256" key="6">
    <source>
        <dbReference type="ARBA" id="ARBA00048707"/>
    </source>
</evidence>
<comment type="caution">
    <text evidence="8">Lacks conserved residue(s) required for the propagation of feature annotation.</text>
</comment>
<evidence type="ECO:0000256" key="8">
    <source>
        <dbReference type="HAMAP-Rule" id="MF_00083"/>
    </source>
</evidence>
<dbReference type="PATRIC" id="fig|360411.5.peg.753"/>
<comment type="caution">
    <text evidence="11">The sequence shown here is derived from an EMBL/GenBank/DDBJ whole genome shotgun (WGS) entry which is preliminary data.</text>
</comment>
<dbReference type="PANTHER" id="PTHR17224">
    <property type="entry name" value="PEPTIDYL-TRNA HYDROLASE"/>
    <property type="match status" value="1"/>
</dbReference>
<comment type="function">
    <text evidence="8">Hydrolyzes ribosome-free peptidyl-tRNAs (with 1 or more amino acids incorporated), which drop off the ribosome during protein synthesis, or as a result of ribosome stalling.</text>
</comment>
<dbReference type="CDD" id="cd00462">
    <property type="entry name" value="PTH"/>
    <property type="match status" value="1"/>
</dbReference>
<dbReference type="GO" id="GO:0005737">
    <property type="term" value="C:cytoplasm"/>
    <property type="evidence" value="ECO:0007669"/>
    <property type="project" value="UniProtKB-SubCell"/>
</dbReference>
<organism evidence="11 12">
    <name type="scientific">Bellilinea caldifistulae</name>
    <dbReference type="NCBI Taxonomy" id="360411"/>
    <lineage>
        <taxon>Bacteria</taxon>
        <taxon>Bacillati</taxon>
        <taxon>Chloroflexota</taxon>
        <taxon>Anaerolineae</taxon>
        <taxon>Anaerolineales</taxon>
        <taxon>Anaerolineaceae</taxon>
        <taxon>Bellilinea</taxon>
    </lineage>
</organism>
<dbReference type="Gene3D" id="3.40.50.1470">
    <property type="entry name" value="Peptidyl-tRNA hydrolase"/>
    <property type="match status" value="1"/>
</dbReference>
<evidence type="ECO:0000256" key="2">
    <source>
        <dbReference type="ARBA" id="ARBA00022555"/>
    </source>
</evidence>
<dbReference type="AlphaFoldDB" id="A0A0P6XFT2"/>
<evidence type="ECO:0000256" key="3">
    <source>
        <dbReference type="ARBA" id="ARBA00022801"/>
    </source>
</evidence>
<dbReference type="InterPro" id="IPR036416">
    <property type="entry name" value="Pept_tRNA_hydro_sf"/>
</dbReference>
<dbReference type="GO" id="GO:0072344">
    <property type="term" value="P:rescue of stalled ribosome"/>
    <property type="evidence" value="ECO:0007669"/>
    <property type="project" value="UniProtKB-UniRule"/>
</dbReference>
<gene>
    <name evidence="8" type="primary">pth</name>
    <name evidence="11" type="ORF">AC812_14680</name>
</gene>
<keyword evidence="8" id="KW-0963">Cytoplasm</keyword>
<feature type="binding site" evidence="8">
    <location>
        <position position="72"/>
    </location>
    <ligand>
        <name>tRNA</name>
        <dbReference type="ChEBI" id="CHEBI:17843"/>
    </ligand>
</feature>
<accession>A0A0P6XFT2</accession>
<keyword evidence="12" id="KW-1185">Reference proteome</keyword>
<evidence type="ECO:0000256" key="10">
    <source>
        <dbReference type="RuleBase" id="RU004320"/>
    </source>
</evidence>
<dbReference type="Proteomes" id="UP000050514">
    <property type="component" value="Unassembled WGS sequence"/>
</dbReference>
<dbReference type="GO" id="GO:0000049">
    <property type="term" value="F:tRNA binding"/>
    <property type="evidence" value="ECO:0007669"/>
    <property type="project" value="UniProtKB-UniRule"/>
</dbReference>
<comment type="catalytic activity">
    <reaction evidence="6 8 9">
        <text>an N-acyl-L-alpha-aminoacyl-tRNA + H2O = an N-acyl-L-amino acid + a tRNA + H(+)</text>
        <dbReference type="Rhea" id="RHEA:54448"/>
        <dbReference type="Rhea" id="RHEA-COMP:10123"/>
        <dbReference type="Rhea" id="RHEA-COMP:13883"/>
        <dbReference type="ChEBI" id="CHEBI:15377"/>
        <dbReference type="ChEBI" id="CHEBI:15378"/>
        <dbReference type="ChEBI" id="CHEBI:59874"/>
        <dbReference type="ChEBI" id="CHEBI:78442"/>
        <dbReference type="ChEBI" id="CHEBI:138191"/>
        <dbReference type="EC" id="3.1.1.29"/>
    </reaction>
</comment>
<evidence type="ECO:0000313" key="12">
    <source>
        <dbReference type="Proteomes" id="UP000050514"/>
    </source>
</evidence>
<dbReference type="GO" id="GO:0006515">
    <property type="term" value="P:protein quality control for misfolded or incompletely synthesized proteins"/>
    <property type="evidence" value="ECO:0007669"/>
    <property type="project" value="UniProtKB-UniRule"/>
</dbReference>
<name>A0A0P6XFT2_9CHLR</name>
<dbReference type="EC" id="3.1.1.29" evidence="1 8"/>
<feature type="site" description="Stabilizes the basic form of H active site to accept a proton" evidence="8">
    <location>
        <position position="97"/>
    </location>
</feature>
<keyword evidence="3 8" id="KW-0378">Hydrolase</keyword>
<dbReference type="InterPro" id="IPR001328">
    <property type="entry name" value="Pept_tRNA_hydro"/>
</dbReference>
<dbReference type="SUPFAM" id="SSF53178">
    <property type="entry name" value="Peptidyl-tRNA hydrolase-like"/>
    <property type="match status" value="1"/>
</dbReference>
<comment type="subunit">
    <text evidence="8">Monomer.</text>
</comment>
<dbReference type="GO" id="GO:0004045">
    <property type="term" value="F:peptidyl-tRNA hydrolase activity"/>
    <property type="evidence" value="ECO:0007669"/>
    <property type="project" value="UniProtKB-UniRule"/>
</dbReference>
<dbReference type="HAMAP" id="MF_00083">
    <property type="entry name" value="Pept_tRNA_hydro_bact"/>
    <property type="match status" value="1"/>
</dbReference>
<comment type="function">
    <text evidence="8">Catalyzes the release of premature peptidyl moieties from peptidyl-tRNA molecules trapped in stalled 50S ribosomal subunits, and thus maintains levels of free tRNAs and 50S ribosomes.</text>
</comment>
<feature type="binding site" evidence="8">
    <location>
        <position position="20"/>
    </location>
    <ligand>
        <name>tRNA</name>
        <dbReference type="ChEBI" id="CHEBI:17843"/>
    </ligand>
</feature>
<feature type="site" description="Discriminates between blocked and unblocked aminoacyl-tRNA" evidence="8">
    <location>
        <position position="15"/>
    </location>
</feature>
<dbReference type="Pfam" id="PF01195">
    <property type="entry name" value="Pept_tRNA_hydro"/>
    <property type="match status" value="1"/>
</dbReference>
<feature type="binding site" evidence="8">
    <location>
        <position position="70"/>
    </location>
    <ligand>
        <name>tRNA</name>
        <dbReference type="ChEBI" id="CHEBI:17843"/>
    </ligand>
</feature>
<dbReference type="InterPro" id="IPR018171">
    <property type="entry name" value="Pept_tRNA_hydro_CS"/>
</dbReference>
<reference evidence="11 12" key="1">
    <citation type="submission" date="2015-07" db="EMBL/GenBank/DDBJ databases">
        <title>Draft genome of Bellilinea caldifistulae DSM 17877.</title>
        <authorList>
            <person name="Hemp J."/>
            <person name="Ward L.M."/>
            <person name="Pace L.A."/>
            <person name="Fischer W.W."/>
        </authorList>
    </citation>
    <scope>NUCLEOTIDE SEQUENCE [LARGE SCALE GENOMIC DNA]</scope>
    <source>
        <strain evidence="11 12">GOMI-1</strain>
    </source>
</reference>
<evidence type="ECO:0000256" key="1">
    <source>
        <dbReference type="ARBA" id="ARBA00013260"/>
    </source>
</evidence>
<keyword evidence="4 8" id="KW-0694">RNA-binding</keyword>
<comment type="similarity">
    <text evidence="5 8 10">Belongs to the PTH family.</text>
</comment>
<evidence type="ECO:0000256" key="9">
    <source>
        <dbReference type="RuleBase" id="RU000673"/>
    </source>
</evidence>
<comment type="subcellular location">
    <subcellularLocation>
        <location evidence="8">Cytoplasm</location>
    </subcellularLocation>
</comment>
<evidence type="ECO:0000256" key="7">
    <source>
        <dbReference type="ARBA" id="ARBA00050038"/>
    </source>
</evidence>
<dbReference type="EMBL" id="LGHJ01000020">
    <property type="protein sequence ID" value="KPL73683.1"/>
    <property type="molecule type" value="Genomic_DNA"/>
</dbReference>
<proteinExistence type="inferred from homology"/>
<dbReference type="OrthoDB" id="9800507at2"/>
<keyword evidence="2 8" id="KW-0820">tRNA-binding</keyword>
<dbReference type="PANTHER" id="PTHR17224:SF1">
    <property type="entry name" value="PEPTIDYL-TRNA HYDROLASE"/>
    <property type="match status" value="1"/>
</dbReference>
<sequence length="197" mass="21709">MELTAPPFLLVGLGNPGREYRETRHNVGFMVIDRLAQETGISLSRVQQKAIIGLGNLGERKVLLAKPQTFMNLSGESVAGLVRFYKIPLDQLIVVHDDLDLPYGTLRIRPDGGSAGQKGMQSIISRLGTQQFARLRFGIGRPPGSKQGASYVLHGFSPEEKKELDYLLSRAAEALKTFVVEGLETAMNRFNGNQLEK</sequence>
<dbReference type="PROSITE" id="PS01195">
    <property type="entry name" value="PEPT_TRNA_HYDROL_1"/>
    <property type="match status" value="1"/>
</dbReference>
<evidence type="ECO:0000256" key="4">
    <source>
        <dbReference type="ARBA" id="ARBA00022884"/>
    </source>
</evidence>
<protein>
    <recommendedName>
        <fullName evidence="7 8">Peptidyl-tRNA hydrolase</fullName>
        <shortName evidence="8">Pth</shortName>
        <ecNumber evidence="1 8">3.1.1.29</ecNumber>
    </recommendedName>
</protein>